<evidence type="ECO:0000313" key="2">
    <source>
        <dbReference type="EMBL" id="KAJ5196059.1"/>
    </source>
</evidence>
<dbReference type="Gene3D" id="1.10.1200.10">
    <property type="entry name" value="ACP-like"/>
    <property type="match status" value="1"/>
</dbReference>
<protein>
    <submittedName>
        <fullName evidence="2">Thioesterase</fullName>
    </submittedName>
</protein>
<reference evidence="2" key="1">
    <citation type="submission" date="2022-11" db="EMBL/GenBank/DDBJ databases">
        <authorList>
            <person name="Petersen C."/>
        </authorList>
    </citation>
    <scope>NUCLEOTIDE SEQUENCE</scope>
    <source>
        <strain evidence="2">IBT 20477</strain>
    </source>
</reference>
<dbReference type="SUPFAM" id="SSF53474">
    <property type="entry name" value="alpha/beta-Hydrolases"/>
    <property type="match status" value="1"/>
</dbReference>
<dbReference type="OrthoDB" id="10253869at2759"/>
<accession>A0A9W9MBT5</accession>
<comment type="caution">
    <text evidence="2">The sequence shown here is derived from an EMBL/GenBank/DDBJ whole genome shotgun (WGS) entry which is preliminary data.</text>
</comment>
<proteinExistence type="predicted"/>
<dbReference type="Proteomes" id="UP001150942">
    <property type="component" value="Unassembled WGS sequence"/>
</dbReference>
<keyword evidence="3" id="KW-1185">Reference proteome</keyword>
<reference evidence="2" key="2">
    <citation type="journal article" date="2023" name="IMA Fungus">
        <title>Comparative genomic study of the Penicillium genus elucidates a diverse pangenome and 15 lateral gene transfer events.</title>
        <authorList>
            <person name="Petersen C."/>
            <person name="Sorensen T."/>
            <person name="Nielsen M.R."/>
            <person name="Sondergaard T.E."/>
            <person name="Sorensen J.L."/>
            <person name="Fitzpatrick D.A."/>
            <person name="Frisvad J.C."/>
            <person name="Nielsen K.L."/>
        </authorList>
    </citation>
    <scope>NUCLEOTIDE SEQUENCE</scope>
    <source>
        <strain evidence="2">IBT 20477</strain>
    </source>
</reference>
<dbReference type="Gene3D" id="3.40.50.1820">
    <property type="entry name" value="alpha/beta hydrolase"/>
    <property type="match status" value="1"/>
</dbReference>
<dbReference type="SUPFAM" id="SSF47336">
    <property type="entry name" value="ACP-like"/>
    <property type="match status" value="1"/>
</dbReference>
<feature type="domain" description="Carrier" evidence="1">
    <location>
        <begin position="18"/>
        <end position="95"/>
    </location>
</feature>
<name>A0A9W9MBT5_9EURO</name>
<dbReference type="GO" id="GO:0072330">
    <property type="term" value="P:monocarboxylic acid biosynthetic process"/>
    <property type="evidence" value="ECO:0007669"/>
    <property type="project" value="UniProtKB-ARBA"/>
</dbReference>
<dbReference type="PROSITE" id="PS50075">
    <property type="entry name" value="CARRIER"/>
    <property type="match status" value="1"/>
</dbReference>
<organism evidence="2 3">
    <name type="scientific">Penicillium cf. viridicatum</name>
    <dbReference type="NCBI Taxonomy" id="2972119"/>
    <lineage>
        <taxon>Eukaryota</taxon>
        <taxon>Fungi</taxon>
        <taxon>Dikarya</taxon>
        <taxon>Ascomycota</taxon>
        <taxon>Pezizomycotina</taxon>
        <taxon>Eurotiomycetes</taxon>
        <taxon>Eurotiomycetidae</taxon>
        <taxon>Eurotiales</taxon>
        <taxon>Aspergillaceae</taxon>
        <taxon>Penicillium</taxon>
    </lineage>
</organism>
<evidence type="ECO:0000259" key="1">
    <source>
        <dbReference type="PROSITE" id="PS50075"/>
    </source>
</evidence>
<dbReference type="EMBL" id="JAPQKQ010000005">
    <property type="protein sequence ID" value="KAJ5196059.1"/>
    <property type="molecule type" value="Genomic_DNA"/>
</dbReference>
<dbReference type="Pfam" id="PF00550">
    <property type="entry name" value="PP-binding"/>
    <property type="match status" value="1"/>
</dbReference>
<dbReference type="InterPro" id="IPR009081">
    <property type="entry name" value="PP-bd_ACP"/>
</dbReference>
<feature type="non-terminal residue" evidence="2">
    <location>
        <position position="1"/>
    </location>
</feature>
<dbReference type="InterPro" id="IPR029058">
    <property type="entry name" value="AB_hydrolase_fold"/>
</dbReference>
<dbReference type="AlphaFoldDB" id="A0A9W9MBT5"/>
<dbReference type="InterPro" id="IPR036736">
    <property type="entry name" value="ACP-like_sf"/>
</dbReference>
<dbReference type="GO" id="GO:0044550">
    <property type="term" value="P:secondary metabolite biosynthetic process"/>
    <property type="evidence" value="ECO:0007669"/>
    <property type="project" value="UniProtKB-ARBA"/>
</dbReference>
<sequence>EIFNDRVLQTYRESDFSGPGNTIEHKLVVVFKETLGLDKDIDIDMPILDTGITSVDLIRLKRVVEVGFGIEDIPMITIMTNTIIRSLAAAVQKLKVSHLTTGCHTTVKTPLWLFHPGVGEILVFLALAQHFPDRPIYAMRPRGFNSGDETF</sequence>
<gene>
    <name evidence="2" type="ORF">N7449_006538</name>
</gene>
<evidence type="ECO:0000313" key="3">
    <source>
        <dbReference type="Proteomes" id="UP001150942"/>
    </source>
</evidence>
<dbReference type="GO" id="GO:0017000">
    <property type="term" value="P:antibiotic biosynthetic process"/>
    <property type="evidence" value="ECO:0007669"/>
    <property type="project" value="UniProtKB-ARBA"/>
</dbReference>